<evidence type="ECO:0000313" key="4">
    <source>
        <dbReference type="Proteomes" id="UP000053831"/>
    </source>
</evidence>
<dbReference type="STRING" id="150374.A0A0M8N5U4"/>
<dbReference type="PANTHER" id="PTHR11188">
    <property type="entry name" value="ARRESTIN DOMAIN CONTAINING PROTEIN"/>
    <property type="match status" value="1"/>
</dbReference>
<dbReference type="EMBL" id="LGSR01000017">
    <property type="protein sequence ID" value="KOS20511.1"/>
    <property type="molecule type" value="Genomic_DNA"/>
</dbReference>
<dbReference type="CDD" id="cd22952">
    <property type="entry name" value="ART10-like"/>
    <property type="match status" value="1"/>
</dbReference>
<name>A0A0M8N5U4_ESCWE</name>
<evidence type="ECO:0000259" key="2">
    <source>
        <dbReference type="Pfam" id="PF00339"/>
    </source>
</evidence>
<evidence type="ECO:0000313" key="3">
    <source>
        <dbReference type="EMBL" id="KOS20511.1"/>
    </source>
</evidence>
<organism evidence="3 4">
    <name type="scientific">Escovopsis weberi</name>
    <dbReference type="NCBI Taxonomy" id="150374"/>
    <lineage>
        <taxon>Eukaryota</taxon>
        <taxon>Fungi</taxon>
        <taxon>Dikarya</taxon>
        <taxon>Ascomycota</taxon>
        <taxon>Pezizomycotina</taxon>
        <taxon>Sordariomycetes</taxon>
        <taxon>Hypocreomycetidae</taxon>
        <taxon>Hypocreales</taxon>
        <taxon>Hypocreaceae</taxon>
        <taxon>Escovopsis</taxon>
    </lineage>
</organism>
<accession>A0A0M8N5U4</accession>
<feature type="region of interest" description="Disordered" evidence="1">
    <location>
        <begin position="237"/>
        <end position="271"/>
    </location>
</feature>
<reference evidence="3 4" key="1">
    <citation type="submission" date="2015-07" db="EMBL/GenBank/DDBJ databases">
        <title>The genome of the fungus Escovopsis weberi, a specialized disease agent of ant agriculture.</title>
        <authorList>
            <person name="de Man T.J."/>
            <person name="Stajich J.E."/>
            <person name="Kubicek C.P."/>
            <person name="Chenthamara K."/>
            <person name="Atanasova L."/>
            <person name="Druzhinina I.S."/>
            <person name="Birnbaum S."/>
            <person name="Barribeau S.M."/>
            <person name="Teiling C."/>
            <person name="Suen G."/>
            <person name="Currie C."/>
            <person name="Gerardo N.M."/>
        </authorList>
    </citation>
    <scope>NUCLEOTIDE SEQUENCE [LARGE SCALE GENOMIC DNA]</scope>
</reference>
<dbReference type="GO" id="GO:0070086">
    <property type="term" value="P:ubiquitin-dependent endocytosis"/>
    <property type="evidence" value="ECO:0007669"/>
    <property type="project" value="TreeGrafter"/>
</dbReference>
<dbReference type="InterPro" id="IPR011021">
    <property type="entry name" value="Arrestin-like_N"/>
</dbReference>
<dbReference type="GO" id="GO:0005886">
    <property type="term" value="C:plasma membrane"/>
    <property type="evidence" value="ECO:0007669"/>
    <property type="project" value="TreeGrafter"/>
</dbReference>
<keyword evidence="4" id="KW-1185">Reference proteome</keyword>
<sequence length="564" mass="61420">MSIRISLDNPPEFYTNLDVISGKILLNLSRTEQISAIVVKLEGESVTALTVPRNYDASRDIIPPGPPGSISTENHKVLYKLQKVFPDDYYASSSNPYGAFPLPAGQHEFSFRLKLPLNNACGDSAAMARIGGVTGLGGYGSGAGLFGMGGVRVMDGTKQLYLKHTTSTLPPSLTGFPMEAEIRYYIKVTVQRPGFLKENWRSEIGFKFLPIEPPRPVVTGQEAFARRPFTFRRRSSTFFSGSGANPRSSSNSSSSAASGPDEAAPSVSVSAMLPHPPTLTCNQTIPLRLVSKKLVDSHEQVYLVSLQVDLIGVTTIRSHGMQAAKTNRFVVVSESNLHIPLGSPDDGKDHEFEIPRDLWKDRRLPNTVAPSFTTCNLSRRYEIELKIGVSWAKPKSGGLLSSSRETFNTFQTIYLPLHFASVSVFSGITPPPELVAAARSVRPGRVTLTVGPPLPPRRHSHSSAAPPPSSTASPHPQNRPHAHPEQQQQQQQPPPRPPRQEPDPLYPPQLLPGQEAPPYDDAPPSYDEAMAENLSGLFDGLRPRPAYSGVTNENGPSQMPTEKS</sequence>
<dbReference type="InterPro" id="IPR014752">
    <property type="entry name" value="Arrestin-like_C"/>
</dbReference>
<dbReference type="GO" id="GO:0005829">
    <property type="term" value="C:cytosol"/>
    <property type="evidence" value="ECO:0007669"/>
    <property type="project" value="TreeGrafter"/>
</dbReference>
<gene>
    <name evidence="3" type="ORF">ESCO_005507</name>
</gene>
<dbReference type="GO" id="GO:0030674">
    <property type="term" value="F:protein-macromolecule adaptor activity"/>
    <property type="evidence" value="ECO:0007669"/>
    <property type="project" value="TreeGrafter"/>
</dbReference>
<feature type="compositionally biased region" description="Low complexity" evidence="1">
    <location>
        <begin position="237"/>
        <end position="266"/>
    </location>
</feature>
<dbReference type="AlphaFoldDB" id="A0A0M8N5U4"/>
<dbReference type="PANTHER" id="PTHR11188:SF166">
    <property type="entry name" value="ARRESTIN (OR S-ANTIGEN), N-TERMINAL DOMAIN PROTEIN (AFU_ORTHOLOGUE AFUA_7G02050)"/>
    <property type="match status" value="1"/>
</dbReference>
<protein>
    <recommendedName>
        <fullName evidence="2">Arrestin-like N-terminal domain-containing protein</fullName>
    </recommendedName>
</protein>
<comment type="caution">
    <text evidence="3">The sequence shown here is derived from an EMBL/GenBank/DDBJ whole genome shotgun (WGS) entry which is preliminary data.</text>
</comment>
<dbReference type="Pfam" id="PF00339">
    <property type="entry name" value="Arrestin_N"/>
    <property type="match status" value="1"/>
</dbReference>
<dbReference type="InterPro" id="IPR050357">
    <property type="entry name" value="Arrestin_domain-protein"/>
</dbReference>
<dbReference type="OrthoDB" id="3365616at2759"/>
<feature type="compositionally biased region" description="Polar residues" evidence="1">
    <location>
        <begin position="549"/>
        <end position="564"/>
    </location>
</feature>
<evidence type="ECO:0000256" key="1">
    <source>
        <dbReference type="SAM" id="MobiDB-lite"/>
    </source>
</evidence>
<dbReference type="GO" id="GO:0031625">
    <property type="term" value="F:ubiquitin protein ligase binding"/>
    <property type="evidence" value="ECO:0007669"/>
    <property type="project" value="TreeGrafter"/>
</dbReference>
<dbReference type="Gene3D" id="2.60.40.640">
    <property type="match status" value="1"/>
</dbReference>
<dbReference type="Proteomes" id="UP000053831">
    <property type="component" value="Unassembled WGS sequence"/>
</dbReference>
<feature type="domain" description="Arrestin-like N-terminal" evidence="2">
    <location>
        <begin position="4"/>
        <end position="121"/>
    </location>
</feature>
<feature type="region of interest" description="Disordered" evidence="1">
    <location>
        <begin position="446"/>
        <end position="564"/>
    </location>
</feature>
<feature type="compositionally biased region" description="Low complexity" evidence="1">
    <location>
        <begin position="516"/>
        <end position="528"/>
    </location>
</feature>
<proteinExistence type="predicted"/>